<organism evidence="9 10">
    <name type="scientific">Actinomycetospora termitidis</name>
    <dbReference type="NCBI Taxonomy" id="3053470"/>
    <lineage>
        <taxon>Bacteria</taxon>
        <taxon>Bacillati</taxon>
        <taxon>Actinomycetota</taxon>
        <taxon>Actinomycetes</taxon>
        <taxon>Pseudonocardiales</taxon>
        <taxon>Pseudonocardiaceae</taxon>
        <taxon>Actinomycetospora</taxon>
    </lineage>
</organism>
<dbReference type="SUPFAM" id="SSF69593">
    <property type="entry name" value="Glycerol-3-phosphate (1)-acyltransferase"/>
    <property type="match status" value="1"/>
</dbReference>
<feature type="region of interest" description="Disordered" evidence="6">
    <location>
        <begin position="278"/>
        <end position="316"/>
    </location>
</feature>
<keyword evidence="2" id="KW-0444">Lipid biosynthesis</keyword>
<dbReference type="GO" id="GO:0016746">
    <property type="term" value="F:acyltransferase activity"/>
    <property type="evidence" value="ECO:0007669"/>
    <property type="project" value="UniProtKB-KW"/>
</dbReference>
<gene>
    <name evidence="9" type="ORF">QRT03_18075</name>
</gene>
<evidence type="ECO:0000256" key="2">
    <source>
        <dbReference type="ARBA" id="ARBA00022516"/>
    </source>
</evidence>
<evidence type="ECO:0000256" key="1">
    <source>
        <dbReference type="ARBA" id="ARBA00005189"/>
    </source>
</evidence>
<keyword evidence="3" id="KW-0808">Transferase</keyword>
<dbReference type="CDD" id="cd07989">
    <property type="entry name" value="LPLAT_AGPAT-like"/>
    <property type="match status" value="1"/>
</dbReference>
<dbReference type="Proteomes" id="UP001231924">
    <property type="component" value="Unassembled WGS sequence"/>
</dbReference>
<keyword evidence="10" id="KW-1185">Reference proteome</keyword>
<dbReference type="Pfam" id="PF01553">
    <property type="entry name" value="Acyltransferase"/>
    <property type="match status" value="1"/>
</dbReference>
<keyword evidence="7" id="KW-1133">Transmembrane helix</keyword>
<reference evidence="9 10" key="1">
    <citation type="submission" date="2023-06" db="EMBL/GenBank/DDBJ databases">
        <title>Actinomycetospora Odt1-22.</title>
        <authorList>
            <person name="Supong K."/>
        </authorList>
    </citation>
    <scope>NUCLEOTIDE SEQUENCE [LARGE SCALE GENOMIC DNA]</scope>
    <source>
        <strain evidence="9 10">Odt1-22</strain>
    </source>
</reference>
<keyword evidence="4" id="KW-0443">Lipid metabolism</keyword>
<sequence length="316" mass="32403">MTAPGVSGWFPTSPCTPACLPVPVPDDGWPRLRRRVRTTARLIALAVVLLAGVPVALLAPLLGPALVGRVQALWCGRLLAAAGVRTVVTGPRPAPGSLVVANHVSWLDVLALNQVSPVRMLAKAEVRDWPLIGPMAARAGTVFLERDRLRALPDAVAAVAGALRAGGSVGVFAEGTTRCGRDLGRFRPAAFQAALDAGAPMVPVALAYADADGSPDASAAFVGDDDLLSSLIRVAGAPRTLLTVRVLPGWTGALEGGDLPGAEPARRGCARRAASAVTAALPTPDPDARPLPAVHAPAPPARVAETVRRSEVTRAA</sequence>
<evidence type="ECO:0000256" key="4">
    <source>
        <dbReference type="ARBA" id="ARBA00023098"/>
    </source>
</evidence>
<keyword evidence="7" id="KW-0812">Transmembrane</keyword>
<feature type="transmembrane region" description="Helical" evidence="7">
    <location>
        <begin position="42"/>
        <end position="62"/>
    </location>
</feature>
<dbReference type="InterPro" id="IPR002123">
    <property type="entry name" value="Plipid/glycerol_acylTrfase"/>
</dbReference>
<dbReference type="PANTHER" id="PTHR10434">
    <property type="entry name" value="1-ACYL-SN-GLYCEROL-3-PHOSPHATE ACYLTRANSFERASE"/>
    <property type="match status" value="1"/>
</dbReference>
<dbReference type="PANTHER" id="PTHR10434:SF64">
    <property type="entry name" value="1-ACYL-SN-GLYCEROL-3-PHOSPHATE ACYLTRANSFERASE-RELATED"/>
    <property type="match status" value="1"/>
</dbReference>
<evidence type="ECO:0000256" key="6">
    <source>
        <dbReference type="SAM" id="MobiDB-lite"/>
    </source>
</evidence>
<proteinExistence type="predicted"/>
<name>A0ABT7MB37_9PSEU</name>
<evidence type="ECO:0000259" key="8">
    <source>
        <dbReference type="SMART" id="SM00563"/>
    </source>
</evidence>
<evidence type="ECO:0000256" key="5">
    <source>
        <dbReference type="ARBA" id="ARBA00023315"/>
    </source>
</evidence>
<dbReference type="RefSeq" id="WP_286054328.1">
    <property type="nucleotide sequence ID" value="NZ_JASVWF010000003.1"/>
</dbReference>
<comment type="caution">
    <text evidence="9">The sequence shown here is derived from an EMBL/GenBank/DDBJ whole genome shotgun (WGS) entry which is preliminary data.</text>
</comment>
<dbReference type="EMBL" id="JASVWF010000003">
    <property type="protein sequence ID" value="MDL5157880.1"/>
    <property type="molecule type" value="Genomic_DNA"/>
</dbReference>
<protein>
    <submittedName>
        <fullName evidence="9">Lysophospholipid acyltransferase family protein</fullName>
    </submittedName>
</protein>
<dbReference type="SMART" id="SM00563">
    <property type="entry name" value="PlsC"/>
    <property type="match status" value="1"/>
</dbReference>
<keyword evidence="5 9" id="KW-0012">Acyltransferase</keyword>
<feature type="compositionally biased region" description="Basic and acidic residues" evidence="6">
    <location>
        <begin position="305"/>
        <end position="316"/>
    </location>
</feature>
<evidence type="ECO:0000256" key="7">
    <source>
        <dbReference type="SAM" id="Phobius"/>
    </source>
</evidence>
<evidence type="ECO:0000313" key="10">
    <source>
        <dbReference type="Proteomes" id="UP001231924"/>
    </source>
</evidence>
<comment type="pathway">
    <text evidence="1">Lipid metabolism.</text>
</comment>
<evidence type="ECO:0000313" key="9">
    <source>
        <dbReference type="EMBL" id="MDL5157880.1"/>
    </source>
</evidence>
<feature type="compositionally biased region" description="Low complexity" evidence="6">
    <location>
        <begin position="290"/>
        <end position="304"/>
    </location>
</feature>
<keyword evidence="7" id="KW-0472">Membrane</keyword>
<accession>A0ABT7MB37</accession>
<feature type="domain" description="Phospholipid/glycerol acyltransferase" evidence="8">
    <location>
        <begin position="97"/>
        <end position="209"/>
    </location>
</feature>
<evidence type="ECO:0000256" key="3">
    <source>
        <dbReference type="ARBA" id="ARBA00022679"/>
    </source>
</evidence>